<dbReference type="InterPro" id="IPR000182">
    <property type="entry name" value="GNAT_dom"/>
</dbReference>
<dbReference type="GO" id="GO:0016747">
    <property type="term" value="F:acyltransferase activity, transferring groups other than amino-acyl groups"/>
    <property type="evidence" value="ECO:0007669"/>
    <property type="project" value="InterPro"/>
</dbReference>
<name>A0A6M1PC05_9BACL</name>
<feature type="domain" description="N-acetyltransferase" evidence="1">
    <location>
        <begin position="5"/>
        <end position="209"/>
    </location>
</feature>
<evidence type="ECO:0000313" key="2">
    <source>
        <dbReference type="EMBL" id="NGM80790.1"/>
    </source>
</evidence>
<dbReference type="SUPFAM" id="SSF55729">
    <property type="entry name" value="Acyl-CoA N-acyltransferases (Nat)"/>
    <property type="match status" value="1"/>
</dbReference>
<dbReference type="InterPro" id="IPR016181">
    <property type="entry name" value="Acyl_CoA_acyltransferase"/>
</dbReference>
<sequence>MSTSYRVSKLIKSDKPLFVSLMSRAFAKDPFFMHLFGDSVLDRKARRRVSAFVSFMFDKSFLLYEEVWGCFENESLLGTYIVEKPYASKLQNMKGLLLIGRLIPLLFQISGQTLSLLNSYMKVTRSVAPPLTHHYLIMIAVKPENQGKGIGKVLLKHLLNSVNMDTKSHGVALDTENKENIKLYQKFGFTLSNETQIDNVPVYCMFYKK</sequence>
<evidence type="ECO:0000313" key="3">
    <source>
        <dbReference type="Proteomes" id="UP000480151"/>
    </source>
</evidence>
<dbReference type="Pfam" id="PF13508">
    <property type="entry name" value="Acetyltransf_7"/>
    <property type="match status" value="1"/>
</dbReference>
<proteinExistence type="predicted"/>
<dbReference type="PANTHER" id="PTHR42791">
    <property type="entry name" value="GNAT FAMILY ACETYLTRANSFERASE"/>
    <property type="match status" value="1"/>
</dbReference>
<evidence type="ECO:0000259" key="1">
    <source>
        <dbReference type="PROSITE" id="PS51186"/>
    </source>
</evidence>
<dbReference type="PANTHER" id="PTHR42791:SF1">
    <property type="entry name" value="N-ACETYLTRANSFERASE DOMAIN-CONTAINING PROTEIN"/>
    <property type="match status" value="1"/>
</dbReference>
<dbReference type="EMBL" id="JAAKGU010000001">
    <property type="protein sequence ID" value="NGM80790.1"/>
    <property type="molecule type" value="Genomic_DNA"/>
</dbReference>
<protein>
    <submittedName>
        <fullName evidence="2">GNAT family N-acetyltransferase</fullName>
    </submittedName>
</protein>
<dbReference type="PROSITE" id="PS51186">
    <property type="entry name" value="GNAT"/>
    <property type="match status" value="1"/>
</dbReference>
<accession>A0A6M1PC05</accession>
<dbReference type="AlphaFoldDB" id="A0A6M1PC05"/>
<comment type="caution">
    <text evidence="2">The sequence shown here is derived from an EMBL/GenBank/DDBJ whole genome shotgun (WGS) entry which is preliminary data.</text>
</comment>
<dbReference type="CDD" id="cd04301">
    <property type="entry name" value="NAT_SF"/>
    <property type="match status" value="1"/>
</dbReference>
<gene>
    <name evidence="2" type="ORF">G5B47_00010</name>
</gene>
<dbReference type="Gene3D" id="3.40.630.30">
    <property type="match status" value="1"/>
</dbReference>
<dbReference type="Proteomes" id="UP000480151">
    <property type="component" value="Unassembled WGS sequence"/>
</dbReference>
<keyword evidence="2" id="KW-0808">Transferase</keyword>
<keyword evidence="3" id="KW-1185">Reference proteome</keyword>
<reference evidence="2 3" key="1">
    <citation type="submission" date="2020-02" db="EMBL/GenBank/DDBJ databases">
        <authorList>
            <person name="Gao J."/>
            <person name="Sun J."/>
        </authorList>
    </citation>
    <scope>NUCLEOTIDE SEQUENCE [LARGE SCALE GENOMIC DNA]</scope>
    <source>
        <strain evidence="2 3">7124</strain>
    </source>
</reference>
<dbReference type="InterPro" id="IPR052523">
    <property type="entry name" value="Trichothecene_AcTrans"/>
</dbReference>
<organism evidence="2 3">
    <name type="scientific">Paenibacillus apii</name>
    <dbReference type="NCBI Taxonomy" id="1850370"/>
    <lineage>
        <taxon>Bacteria</taxon>
        <taxon>Bacillati</taxon>
        <taxon>Bacillota</taxon>
        <taxon>Bacilli</taxon>
        <taxon>Bacillales</taxon>
        <taxon>Paenibacillaceae</taxon>
        <taxon>Paenibacillus</taxon>
    </lineage>
</organism>